<feature type="compositionally biased region" description="Polar residues" evidence="1">
    <location>
        <begin position="59"/>
        <end position="68"/>
    </location>
</feature>
<name>A0A8X6Y4P0_9ARAC</name>
<accession>A0A8X6Y4P0</accession>
<protein>
    <submittedName>
        <fullName evidence="2">Uncharacterized protein</fullName>
    </submittedName>
</protein>
<sequence>MGQNPKATPPFHPLRRKEPSIAELLPNFSSRFQVGASLINLHSFLSLQRAEGQADIAQRSGTTSSMLSRTAEYEGRRKRPRNLHIASTIPPPTSSASLMRTAAP</sequence>
<evidence type="ECO:0000313" key="2">
    <source>
        <dbReference type="EMBL" id="GFY64621.1"/>
    </source>
</evidence>
<dbReference type="AlphaFoldDB" id="A0A8X6Y4P0"/>
<proteinExistence type="predicted"/>
<dbReference type="Proteomes" id="UP000886998">
    <property type="component" value="Unassembled WGS sequence"/>
</dbReference>
<gene>
    <name evidence="2" type="ORF">TNIN_297871</name>
</gene>
<organism evidence="2 3">
    <name type="scientific">Trichonephila inaurata madagascariensis</name>
    <dbReference type="NCBI Taxonomy" id="2747483"/>
    <lineage>
        <taxon>Eukaryota</taxon>
        <taxon>Metazoa</taxon>
        <taxon>Ecdysozoa</taxon>
        <taxon>Arthropoda</taxon>
        <taxon>Chelicerata</taxon>
        <taxon>Arachnida</taxon>
        <taxon>Araneae</taxon>
        <taxon>Araneomorphae</taxon>
        <taxon>Entelegynae</taxon>
        <taxon>Araneoidea</taxon>
        <taxon>Nephilidae</taxon>
        <taxon>Trichonephila</taxon>
        <taxon>Trichonephila inaurata</taxon>
    </lineage>
</organism>
<reference evidence="2" key="1">
    <citation type="submission" date="2020-08" db="EMBL/GenBank/DDBJ databases">
        <title>Multicomponent nature underlies the extraordinary mechanical properties of spider dragline silk.</title>
        <authorList>
            <person name="Kono N."/>
            <person name="Nakamura H."/>
            <person name="Mori M."/>
            <person name="Yoshida Y."/>
            <person name="Ohtoshi R."/>
            <person name="Malay A.D."/>
            <person name="Moran D.A.P."/>
            <person name="Tomita M."/>
            <person name="Numata K."/>
            <person name="Arakawa K."/>
        </authorList>
    </citation>
    <scope>NUCLEOTIDE SEQUENCE</scope>
</reference>
<dbReference type="EMBL" id="BMAV01015330">
    <property type="protein sequence ID" value="GFY64621.1"/>
    <property type="molecule type" value="Genomic_DNA"/>
</dbReference>
<evidence type="ECO:0000256" key="1">
    <source>
        <dbReference type="SAM" id="MobiDB-lite"/>
    </source>
</evidence>
<feature type="region of interest" description="Disordered" evidence="1">
    <location>
        <begin position="55"/>
        <end position="104"/>
    </location>
</feature>
<evidence type="ECO:0000313" key="3">
    <source>
        <dbReference type="Proteomes" id="UP000886998"/>
    </source>
</evidence>
<keyword evidence="3" id="KW-1185">Reference proteome</keyword>
<comment type="caution">
    <text evidence="2">The sequence shown here is derived from an EMBL/GenBank/DDBJ whole genome shotgun (WGS) entry which is preliminary data.</text>
</comment>